<dbReference type="EMBL" id="BLPF01000001">
    <property type="protein sequence ID" value="GFJ78257.1"/>
    <property type="molecule type" value="Genomic_DNA"/>
</dbReference>
<reference evidence="1 2" key="2">
    <citation type="submission" date="2020-03" db="EMBL/GenBank/DDBJ databases">
        <authorList>
            <person name="Ichikawa N."/>
            <person name="Kimura A."/>
            <person name="Kitahashi Y."/>
            <person name="Uohara A."/>
        </authorList>
    </citation>
    <scope>NUCLEOTIDE SEQUENCE [LARGE SCALE GENOMIC DNA]</scope>
    <source>
        <strain evidence="1 2">NBRC 108639</strain>
    </source>
</reference>
<name>A0A6V8K907_9ACTN</name>
<organism evidence="1 2">
    <name type="scientific">Phytohabitans houttuyneae</name>
    <dbReference type="NCBI Taxonomy" id="1076126"/>
    <lineage>
        <taxon>Bacteria</taxon>
        <taxon>Bacillati</taxon>
        <taxon>Actinomycetota</taxon>
        <taxon>Actinomycetes</taxon>
        <taxon>Micromonosporales</taxon>
        <taxon>Micromonosporaceae</taxon>
    </lineage>
</organism>
<gene>
    <name evidence="1" type="ORF">Phou_024370</name>
</gene>
<protein>
    <submittedName>
        <fullName evidence="1">Uncharacterized protein</fullName>
    </submittedName>
</protein>
<keyword evidence="2" id="KW-1185">Reference proteome</keyword>
<comment type="caution">
    <text evidence="1">The sequence shown here is derived from an EMBL/GenBank/DDBJ whole genome shotgun (WGS) entry which is preliminary data.</text>
</comment>
<reference evidence="1 2" key="1">
    <citation type="submission" date="2020-03" db="EMBL/GenBank/DDBJ databases">
        <title>Whole genome shotgun sequence of Phytohabitans houttuyneae NBRC 108639.</title>
        <authorList>
            <person name="Komaki H."/>
            <person name="Tamura T."/>
        </authorList>
    </citation>
    <scope>NUCLEOTIDE SEQUENCE [LARGE SCALE GENOMIC DNA]</scope>
    <source>
        <strain evidence="1 2">NBRC 108639</strain>
    </source>
</reference>
<dbReference type="Proteomes" id="UP000482800">
    <property type="component" value="Unassembled WGS sequence"/>
</dbReference>
<sequence length="54" mass="6084">MVGKLGGERGVALADIDGWLFARRRDLLRGDLLLDDFLRHLCTVTAWYDTGGYD</sequence>
<evidence type="ECO:0000313" key="2">
    <source>
        <dbReference type="Proteomes" id="UP000482800"/>
    </source>
</evidence>
<dbReference type="AlphaFoldDB" id="A0A6V8K907"/>
<evidence type="ECO:0000313" key="1">
    <source>
        <dbReference type="EMBL" id="GFJ78257.1"/>
    </source>
</evidence>
<proteinExistence type="predicted"/>
<accession>A0A6V8K907</accession>